<proteinExistence type="predicted"/>
<dbReference type="KEGG" id="gso:PH603_00745"/>
<protein>
    <submittedName>
        <fullName evidence="2">DUF1330 domain-containing protein</fullName>
    </submittedName>
</protein>
<dbReference type="RefSeq" id="WP_289504005.1">
    <property type="nucleotide sequence ID" value="NZ_CP116805.1"/>
</dbReference>
<dbReference type="InterPro" id="IPR011008">
    <property type="entry name" value="Dimeric_a/b-barrel"/>
</dbReference>
<dbReference type="Pfam" id="PF07045">
    <property type="entry name" value="DUF1330"/>
    <property type="match status" value="1"/>
</dbReference>
<evidence type="ECO:0000313" key="3">
    <source>
        <dbReference type="Proteomes" id="UP001217500"/>
    </source>
</evidence>
<reference evidence="2" key="1">
    <citation type="submission" date="2023-01" db="EMBL/GenBank/DDBJ databases">
        <title>The genome sequence of Kordiimonadaceae bacterium 6D33.</title>
        <authorList>
            <person name="Liu Y."/>
        </authorList>
    </citation>
    <scope>NUCLEOTIDE SEQUENCE</scope>
    <source>
        <strain evidence="2">6D33</strain>
    </source>
</reference>
<dbReference type="AlphaFoldDB" id="A0AAF0BMB2"/>
<name>A0AAF0BMB2_9PROT</name>
<dbReference type="SUPFAM" id="SSF54909">
    <property type="entry name" value="Dimeric alpha+beta barrel"/>
    <property type="match status" value="1"/>
</dbReference>
<dbReference type="InterPro" id="IPR010753">
    <property type="entry name" value="DUF1330"/>
</dbReference>
<organism evidence="2 3">
    <name type="scientific">Gimibacter soli</name>
    <dbReference type="NCBI Taxonomy" id="3024400"/>
    <lineage>
        <taxon>Bacteria</taxon>
        <taxon>Pseudomonadati</taxon>
        <taxon>Pseudomonadota</taxon>
        <taxon>Alphaproteobacteria</taxon>
        <taxon>Kordiimonadales</taxon>
        <taxon>Temperatibacteraceae</taxon>
        <taxon>Gimibacter</taxon>
    </lineage>
</organism>
<keyword evidence="3" id="KW-1185">Reference proteome</keyword>
<sequence length="144" mass="15988">MAEDRYIDPDREAFEAFKALPRDTPIHMLNLIRYRAEAAYPAGHALAGKGLTGAEAYAEYGKASGPIFTRLGGSILWRGRFEGMVIGPDDKQWDNVFIAQYPNAGAFLAMVTDPDYRLAVVHRQAAVLTSRLMRFTPDTSGDMF</sequence>
<dbReference type="PANTHER" id="PTHR40257:SF1">
    <property type="entry name" value="DUF1330 DOMAIN-CONTAINING PROTEIN"/>
    <property type="match status" value="1"/>
</dbReference>
<accession>A0AAF0BMB2</accession>
<dbReference type="EMBL" id="CP116805">
    <property type="protein sequence ID" value="WCL54286.1"/>
    <property type="molecule type" value="Genomic_DNA"/>
</dbReference>
<evidence type="ECO:0000259" key="1">
    <source>
        <dbReference type="Pfam" id="PF07045"/>
    </source>
</evidence>
<gene>
    <name evidence="2" type="ORF">PH603_00745</name>
</gene>
<evidence type="ECO:0000313" key="2">
    <source>
        <dbReference type="EMBL" id="WCL54286.1"/>
    </source>
</evidence>
<dbReference type="PANTHER" id="PTHR40257">
    <property type="match status" value="1"/>
</dbReference>
<dbReference type="Gene3D" id="3.30.70.100">
    <property type="match status" value="1"/>
</dbReference>
<dbReference type="Proteomes" id="UP001217500">
    <property type="component" value="Chromosome"/>
</dbReference>
<feature type="domain" description="DUF1330" evidence="1">
    <location>
        <begin position="51"/>
        <end position="127"/>
    </location>
</feature>